<keyword evidence="8" id="KW-0862">Zinc</keyword>
<dbReference type="RefSeq" id="XP_068364095.1">
    <property type="nucleotide sequence ID" value="XM_068500847.1"/>
</dbReference>
<dbReference type="Gene3D" id="3.30.40.10">
    <property type="entry name" value="Zinc/RING finger domain, C3HC4 (zinc finger)"/>
    <property type="match status" value="1"/>
</dbReference>
<evidence type="ECO:0000256" key="2">
    <source>
        <dbReference type="ARBA" id="ARBA00004496"/>
    </source>
</evidence>
<evidence type="ECO:0000256" key="5">
    <source>
        <dbReference type="ARBA" id="ARBA00022723"/>
    </source>
</evidence>
<protein>
    <submittedName>
        <fullName evidence="13">RING finger</fullName>
    </submittedName>
</protein>
<keyword evidence="7" id="KW-0833">Ubl conjugation pathway</keyword>
<dbReference type="GO" id="GO:0008270">
    <property type="term" value="F:zinc ion binding"/>
    <property type="evidence" value="ECO:0007669"/>
    <property type="project" value="UniProtKB-KW"/>
</dbReference>
<dbReference type="InterPro" id="IPR024766">
    <property type="entry name" value="Znf_RING_H2"/>
</dbReference>
<comment type="caution">
    <text evidence="13">The sequence shown here is derived from an EMBL/GenBank/DDBJ whole genome shotgun (WGS) entry which is preliminary data.</text>
</comment>
<comment type="pathway">
    <text evidence="3">Protein modification; protein ubiquitination.</text>
</comment>
<dbReference type="PANTHER" id="PTHR11210">
    <property type="entry name" value="RING BOX"/>
    <property type="match status" value="1"/>
</dbReference>
<accession>A0A1J4KHT9</accession>
<dbReference type="Proteomes" id="UP000179807">
    <property type="component" value="Unassembled WGS sequence"/>
</dbReference>
<evidence type="ECO:0000256" key="7">
    <source>
        <dbReference type="ARBA" id="ARBA00022786"/>
    </source>
</evidence>
<evidence type="ECO:0000256" key="1">
    <source>
        <dbReference type="ARBA" id="ARBA00004123"/>
    </source>
</evidence>
<evidence type="ECO:0000259" key="12">
    <source>
        <dbReference type="PROSITE" id="PS50089"/>
    </source>
</evidence>
<evidence type="ECO:0000256" key="6">
    <source>
        <dbReference type="ARBA" id="ARBA00022771"/>
    </source>
</evidence>
<keyword evidence="9" id="KW-0539">Nucleus</keyword>
<keyword evidence="5" id="KW-0479">Metal-binding</keyword>
<evidence type="ECO:0000256" key="4">
    <source>
        <dbReference type="ARBA" id="ARBA00022490"/>
    </source>
</evidence>
<keyword evidence="14" id="KW-1185">Reference proteome</keyword>
<keyword evidence="6 10" id="KW-0863">Zinc-finger</keyword>
<feature type="compositionally biased region" description="Low complexity" evidence="11">
    <location>
        <begin position="18"/>
        <end position="54"/>
    </location>
</feature>
<evidence type="ECO:0000313" key="14">
    <source>
        <dbReference type="Proteomes" id="UP000179807"/>
    </source>
</evidence>
<comment type="subcellular location">
    <subcellularLocation>
        <location evidence="2">Cytoplasm</location>
    </subcellularLocation>
    <subcellularLocation>
        <location evidence="1">Nucleus</location>
    </subcellularLocation>
</comment>
<evidence type="ECO:0000256" key="11">
    <source>
        <dbReference type="SAM" id="MobiDB-lite"/>
    </source>
</evidence>
<evidence type="ECO:0000256" key="8">
    <source>
        <dbReference type="ARBA" id="ARBA00022833"/>
    </source>
</evidence>
<keyword evidence="4" id="KW-0963">Cytoplasm</keyword>
<feature type="domain" description="RING-type" evidence="12">
    <location>
        <begin position="90"/>
        <end position="143"/>
    </location>
</feature>
<dbReference type="PROSITE" id="PS50089">
    <property type="entry name" value="ZF_RING_2"/>
    <property type="match status" value="1"/>
</dbReference>
<dbReference type="GO" id="GO:0005634">
    <property type="term" value="C:nucleus"/>
    <property type="evidence" value="ECO:0007669"/>
    <property type="project" value="UniProtKB-SubCell"/>
</dbReference>
<dbReference type="SUPFAM" id="SSF57850">
    <property type="entry name" value="RING/U-box"/>
    <property type="match status" value="1"/>
</dbReference>
<gene>
    <name evidence="13" type="ORF">TRFO_19531</name>
</gene>
<dbReference type="OrthoDB" id="1681166at2759"/>
<reference evidence="13" key="1">
    <citation type="submission" date="2016-10" db="EMBL/GenBank/DDBJ databases">
        <authorList>
            <person name="Benchimol M."/>
            <person name="Almeida L.G."/>
            <person name="Vasconcelos A.T."/>
            <person name="Perreira-Neves A."/>
            <person name="Rosa I.A."/>
            <person name="Tasca T."/>
            <person name="Bogo M.R."/>
            <person name="de Souza W."/>
        </authorList>
    </citation>
    <scope>NUCLEOTIDE SEQUENCE [LARGE SCALE GENOMIC DNA]</scope>
    <source>
        <strain evidence="13">K</strain>
    </source>
</reference>
<proteinExistence type="predicted"/>
<evidence type="ECO:0000256" key="9">
    <source>
        <dbReference type="ARBA" id="ARBA00023242"/>
    </source>
</evidence>
<dbReference type="InterPro" id="IPR001841">
    <property type="entry name" value="Znf_RING"/>
</dbReference>
<dbReference type="EMBL" id="MLAK01000597">
    <property type="protein sequence ID" value="OHT10959.1"/>
    <property type="molecule type" value="Genomic_DNA"/>
</dbReference>
<organism evidence="13 14">
    <name type="scientific">Tritrichomonas foetus</name>
    <dbReference type="NCBI Taxonomy" id="1144522"/>
    <lineage>
        <taxon>Eukaryota</taxon>
        <taxon>Metamonada</taxon>
        <taxon>Parabasalia</taxon>
        <taxon>Tritrichomonadida</taxon>
        <taxon>Tritrichomonadidae</taxon>
        <taxon>Tritrichomonas</taxon>
    </lineage>
</organism>
<evidence type="ECO:0000256" key="10">
    <source>
        <dbReference type="PROSITE-ProRule" id="PRU00175"/>
    </source>
</evidence>
<evidence type="ECO:0000313" key="13">
    <source>
        <dbReference type="EMBL" id="OHT10959.1"/>
    </source>
</evidence>
<dbReference type="VEuPathDB" id="TrichDB:TRFO_19531"/>
<name>A0A1J4KHT9_9EUKA</name>
<dbReference type="InterPro" id="IPR013083">
    <property type="entry name" value="Znf_RING/FYVE/PHD"/>
</dbReference>
<dbReference type="Pfam" id="PF12678">
    <property type="entry name" value="zf-rbx1"/>
    <property type="match status" value="1"/>
</dbReference>
<dbReference type="GeneID" id="94835551"/>
<sequence length="151" mass="15884">MSEQQTPAKPETKPTPIKPAGAAAKPAGARPAGVRPAGARGAGVRPPGQRPPGATGAGGAPGAATGKTKFIISKFSPTYLSSWQSDQDTCTICRSLFIAPCVNCEVNGETEACPIQEGCCGHMFHMHCIERWLTQDPTCPLCHEKWEVKAQ</sequence>
<feature type="region of interest" description="Disordered" evidence="11">
    <location>
        <begin position="1"/>
        <end position="63"/>
    </location>
</feature>
<dbReference type="GO" id="GO:0005737">
    <property type="term" value="C:cytoplasm"/>
    <property type="evidence" value="ECO:0007669"/>
    <property type="project" value="UniProtKB-SubCell"/>
</dbReference>
<dbReference type="InterPro" id="IPR051031">
    <property type="entry name" value="RING-box_E3_Ubiquitin_Ligase"/>
</dbReference>
<dbReference type="AlphaFoldDB" id="A0A1J4KHT9"/>
<evidence type="ECO:0000256" key="3">
    <source>
        <dbReference type="ARBA" id="ARBA00004906"/>
    </source>
</evidence>